<name>A0A975GKE3_9BACT</name>
<organism evidence="6 7">
    <name type="scientific">Desulfonema magnum</name>
    <dbReference type="NCBI Taxonomy" id="45655"/>
    <lineage>
        <taxon>Bacteria</taxon>
        <taxon>Pseudomonadati</taxon>
        <taxon>Thermodesulfobacteriota</taxon>
        <taxon>Desulfobacteria</taxon>
        <taxon>Desulfobacterales</taxon>
        <taxon>Desulfococcaceae</taxon>
        <taxon>Desulfonema</taxon>
    </lineage>
</organism>
<feature type="domain" description="HipA-like C-terminal" evidence="4">
    <location>
        <begin position="144"/>
        <end position="375"/>
    </location>
</feature>
<reference evidence="6" key="1">
    <citation type="journal article" date="2021" name="Microb. Physiol.">
        <title>Proteogenomic Insights into the Physiology of Marine, Sulfate-Reducing, Filamentous Desulfonema limicola and Desulfonema magnum.</title>
        <authorList>
            <person name="Schnaars V."/>
            <person name="Wohlbrand L."/>
            <person name="Scheve S."/>
            <person name="Hinrichs C."/>
            <person name="Reinhardt R."/>
            <person name="Rabus R."/>
        </authorList>
    </citation>
    <scope>NUCLEOTIDE SEQUENCE</scope>
    <source>
        <strain evidence="6">4be13</strain>
    </source>
</reference>
<dbReference type="Pfam" id="PF07804">
    <property type="entry name" value="HipA_C"/>
    <property type="match status" value="1"/>
</dbReference>
<dbReference type="Proteomes" id="UP000663722">
    <property type="component" value="Chromosome"/>
</dbReference>
<evidence type="ECO:0000259" key="5">
    <source>
        <dbReference type="Pfam" id="PF13657"/>
    </source>
</evidence>
<dbReference type="AlphaFoldDB" id="A0A975GKE3"/>
<accession>A0A975GKE3</accession>
<evidence type="ECO:0000256" key="3">
    <source>
        <dbReference type="ARBA" id="ARBA00022777"/>
    </source>
</evidence>
<keyword evidence="3 6" id="KW-0418">Kinase</keyword>
<dbReference type="KEGG" id="dmm:dnm_004160"/>
<dbReference type="EMBL" id="CP061800">
    <property type="protein sequence ID" value="QTA84420.1"/>
    <property type="molecule type" value="Genomic_DNA"/>
</dbReference>
<dbReference type="PANTHER" id="PTHR37419">
    <property type="entry name" value="SERINE/THREONINE-PROTEIN KINASE TOXIN HIPA"/>
    <property type="match status" value="1"/>
</dbReference>
<dbReference type="Pfam" id="PF13657">
    <property type="entry name" value="Couple_hipA"/>
    <property type="match status" value="1"/>
</dbReference>
<feature type="domain" description="HipA N-terminal subdomain 1" evidence="5">
    <location>
        <begin position="4"/>
        <end position="102"/>
    </location>
</feature>
<dbReference type="NCBIfam" id="TIGR03071">
    <property type="entry name" value="couple_hipA"/>
    <property type="match status" value="1"/>
</dbReference>
<dbReference type="CDD" id="cd17793">
    <property type="entry name" value="HipA"/>
    <property type="match status" value="1"/>
</dbReference>
<protein>
    <submittedName>
        <fullName evidence="6">HipA kinase-like domain-containing protein</fullName>
    </submittedName>
</protein>
<keyword evidence="7" id="KW-1185">Reference proteome</keyword>
<keyword evidence="2" id="KW-0808">Transferase</keyword>
<dbReference type="InterPro" id="IPR017508">
    <property type="entry name" value="HipA_N1"/>
</dbReference>
<proteinExistence type="inferred from homology"/>
<sequence length="411" mass="46800">MKTLRVFLNDRPVGELRSDKKRRLVFQYHREYLGASDAHPLSLSLPLGELPFEEDIARPFFSNLLPEGDIRTIIARFVRVSGKNDMALLEKIGGECAGAVSVLPEGFVPEKKGGYIRLSRDELDSMMAADTGRPLLINREELRLSLAGAQDKLPVFIKDGEYFLPTGNMPSSHIIKPRNRYFGGTVQNEAFCMKLAKAAGLPVPGSHIWKGEKNIAYVVERYDRARDAEGNISRIHQEDFCQAMGYLPDQKYESEGGPGLAECFSLLEKFSAQPIRDRKNFISWVIFNFLIGNADAHAKNISLLFRHGKIYLAPFYDLMSTLVYPELSQKMSMKIGKENRYKWTRKRHWERFARGIGMKPRFVFSIAEDMAERLKTESADIAGAFASWYAEKELIEKIGNIIEKHTSSFEW</sequence>
<dbReference type="GO" id="GO:0004674">
    <property type="term" value="F:protein serine/threonine kinase activity"/>
    <property type="evidence" value="ECO:0007669"/>
    <property type="project" value="TreeGrafter"/>
</dbReference>
<comment type="similarity">
    <text evidence="1">Belongs to the HipA Ser/Thr kinase family.</text>
</comment>
<evidence type="ECO:0000313" key="6">
    <source>
        <dbReference type="EMBL" id="QTA84420.1"/>
    </source>
</evidence>
<evidence type="ECO:0000256" key="2">
    <source>
        <dbReference type="ARBA" id="ARBA00022679"/>
    </source>
</evidence>
<dbReference type="RefSeq" id="WP_207680911.1">
    <property type="nucleotide sequence ID" value="NZ_CP061800.1"/>
</dbReference>
<dbReference type="PANTHER" id="PTHR37419:SF1">
    <property type="entry name" value="SERINE_THREONINE-PROTEIN KINASE TOXIN HIPA"/>
    <property type="match status" value="1"/>
</dbReference>
<evidence type="ECO:0000256" key="1">
    <source>
        <dbReference type="ARBA" id="ARBA00010164"/>
    </source>
</evidence>
<evidence type="ECO:0000259" key="4">
    <source>
        <dbReference type="Pfam" id="PF07804"/>
    </source>
</evidence>
<gene>
    <name evidence="6" type="ORF">dnm_004160</name>
</gene>
<dbReference type="GO" id="GO:0005829">
    <property type="term" value="C:cytosol"/>
    <property type="evidence" value="ECO:0007669"/>
    <property type="project" value="TreeGrafter"/>
</dbReference>
<dbReference type="InterPro" id="IPR012893">
    <property type="entry name" value="HipA-like_C"/>
</dbReference>
<evidence type="ECO:0000313" key="7">
    <source>
        <dbReference type="Proteomes" id="UP000663722"/>
    </source>
</evidence>
<dbReference type="InterPro" id="IPR052028">
    <property type="entry name" value="HipA_Ser/Thr_kinase"/>
</dbReference>
<dbReference type="Gene3D" id="1.10.1070.20">
    <property type="match status" value="1"/>
</dbReference>